<protein>
    <recommendedName>
        <fullName evidence="1">ATP-dependent DNA helicase</fullName>
        <ecNumber evidence="1">5.6.2.3</ecNumber>
    </recommendedName>
</protein>
<keyword evidence="1" id="KW-0233">DNA recombination</keyword>
<dbReference type="GO" id="GO:0000723">
    <property type="term" value="P:telomere maintenance"/>
    <property type="evidence" value="ECO:0007669"/>
    <property type="project" value="InterPro"/>
</dbReference>
<keyword evidence="1" id="KW-0067">ATP-binding</keyword>
<dbReference type="EMBL" id="LK032262">
    <property type="protein sequence ID" value="CDY30869.1"/>
    <property type="molecule type" value="Genomic_DNA"/>
</dbReference>
<comment type="catalytic activity">
    <reaction evidence="1">
        <text>ATP + H2O = ADP + phosphate + H(+)</text>
        <dbReference type="Rhea" id="RHEA:13065"/>
        <dbReference type="ChEBI" id="CHEBI:15377"/>
        <dbReference type="ChEBI" id="CHEBI:15378"/>
        <dbReference type="ChEBI" id="CHEBI:30616"/>
        <dbReference type="ChEBI" id="CHEBI:43474"/>
        <dbReference type="ChEBI" id="CHEBI:456216"/>
        <dbReference type="EC" id="5.6.2.3"/>
    </reaction>
</comment>
<dbReference type="AlphaFoldDB" id="A0A078H0A7"/>
<dbReference type="InterPro" id="IPR010285">
    <property type="entry name" value="DNA_helicase_pif1-like_DEAD"/>
</dbReference>
<name>A0A078H0A7_BRANA</name>
<evidence type="ECO:0000259" key="2">
    <source>
        <dbReference type="Pfam" id="PF05970"/>
    </source>
</evidence>
<reference evidence="3 4" key="1">
    <citation type="journal article" date="2014" name="Science">
        <title>Plant genetics. Early allopolyploid evolution in the post-Neolithic Brassica napus oilseed genome.</title>
        <authorList>
            <person name="Chalhoub B."/>
            <person name="Denoeud F."/>
            <person name="Liu S."/>
            <person name="Parkin I.A."/>
            <person name="Tang H."/>
            <person name="Wang X."/>
            <person name="Chiquet J."/>
            <person name="Belcram H."/>
            <person name="Tong C."/>
            <person name="Samans B."/>
            <person name="Correa M."/>
            <person name="Da Silva C."/>
            <person name="Just J."/>
            <person name="Falentin C."/>
            <person name="Koh C.S."/>
            <person name="Le Clainche I."/>
            <person name="Bernard M."/>
            <person name="Bento P."/>
            <person name="Noel B."/>
            <person name="Labadie K."/>
            <person name="Alberti A."/>
            <person name="Charles M."/>
            <person name="Arnaud D."/>
            <person name="Guo H."/>
            <person name="Daviaud C."/>
            <person name="Alamery S."/>
            <person name="Jabbari K."/>
            <person name="Zhao M."/>
            <person name="Edger P.P."/>
            <person name="Chelaifa H."/>
            <person name="Tack D."/>
            <person name="Lassalle G."/>
            <person name="Mestiri I."/>
            <person name="Schnel N."/>
            <person name="Le Paslier M.C."/>
            <person name="Fan G."/>
            <person name="Renault V."/>
            <person name="Bayer P.E."/>
            <person name="Golicz A.A."/>
            <person name="Manoli S."/>
            <person name="Lee T.H."/>
            <person name="Thi V.H."/>
            <person name="Chalabi S."/>
            <person name="Hu Q."/>
            <person name="Fan C."/>
            <person name="Tollenaere R."/>
            <person name="Lu Y."/>
            <person name="Battail C."/>
            <person name="Shen J."/>
            <person name="Sidebottom C.H."/>
            <person name="Wang X."/>
            <person name="Canaguier A."/>
            <person name="Chauveau A."/>
            <person name="Berard A."/>
            <person name="Deniot G."/>
            <person name="Guan M."/>
            <person name="Liu Z."/>
            <person name="Sun F."/>
            <person name="Lim Y.P."/>
            <person name="Lyons E."/>
            <person name="Town C.D."/>
            <person name="Bancroft I."/>
            <person name="Wang X."/>
            <person name="Meng J."/>
            <person name="Ma J."/>
            <person name="Pires J.C."/>
            <person name="King G.J."/>
            <person name="Brunel D."/>
            <person name="Delourme R."/>
            <person name="Renard M."/>
            <person name="Aury J.M."/>
            <person name="Adams K.L."/>
            <person name="Batley J."/>
            <person name="Snowdon R.J."/>
            <person name="Tost J."/>
            <person name="Edwards D."/>
            <person name="Zhou Y."/>
            <person name="Hua W."/>
            <person name="Sharpe A.G."/>
            <person name="Paterson A.H."/>
            <person name="Guan C."/>
            <person name="Wincker P."/>
        </authorList>
    </citation>
    <scope>NUCLEOTIDE SEQUENCE [LARGE SCALE GENOMIC DNA]</scope>
    <source>
        <strain evidence="4">cv. Darmor-bzh</strain>
    </source>
</reference>
<dbReference type="GO" id="GO:0016887">
    <property type="term" value="F:ATP hydrolysis activity"/>
    <property type="evidence" value="ECO:0007669"/>
    <property type="project" value="RHEA"/>
</dbReference>
<keyword evidence="1" id="KW-0347">Helicase</keyword>
<keyword evidence="1" id="KW-0227">DNA damage</keyword>
<organism evidence="3 4">
    <name type="scientific">Brassica napus</name>
    <name type="common">Rape</name>
    <dbReference type="NCBI Taxonomy" id="3708"/>
    <lineage>
        <taxon>Eukaryota</taxon>
        <taxon>Viridiplantae</taxon>
        <taxon>Streptophyta</taxon>
        <taxon>Embryophyta</taxon>
        <taxon>Tracheophyta</taxon>
        <taxon>Spermatophyta</taxon>
        <taxon>Magnoliopsida</taxon>
        <taxon>eudicotyledons</taxon>
        <taxon>Gunneridae</taxon>
        <taxon>Pentapetalae</taxon>
        <taxon>rosids</taxon>
        <taxon>malvids</taxon>
        <taxon>Brassicales</taxon>
        <taxon>Brassicaceae</taxon>
        <taxon>Brassiceae</taxon>
        <taxon>Brassica</taxon>
    </lineage>
</organism>
<sequence>MTGYRTFKQNTVLASVSKSFLWKNAEVYTLSINIRLREEDKDFAKWILKVGDGDADTEGDQIVVNKEFMISKSDKPHEAQADAAYPNFQ</sequence>
<evidence type="ECO:0000313" key="3">
    <source>
        <dbReference type="EMBL" id="CDY30869.1"/>
    </source>
</evidence>
<dbReference type="EC" id="5.6.2.3" evidence="1"/>
<keyword evidence="1" id="KW-0378">Hydrolase</keyword>
<proteinExistence type="inferred from homology"/>
<comment type="cofactor">
    <cofactor evidence="1">
        <name>Mg(2+)</name>
        <dbReference type="ChEBI" id="CHEBI:18420"/>
    </cofactor>
</comment>
<dbReference type="GO" id="GO:0043139">
    <property type="term" value="F:5'-3' DNA helicase activity"/>
    <property type="evidence" value="ECO:0007669"/>
    <property type="project" value="UniProtKB-EC"/>
</dbReference>
<keyword evidence="1" id="KW-0547">Nucleotide-binding</keyword>
<dbReference type="PaxDb" id="3708-A0A078H0A7"/>
<dbReference type="GO" id="GO:0006281">
    <property type="term" value="P:DNA repair"/>
    <property type="evidence" value="ECO:0007669"/>
    <property type="project" value="UniProtKB-KW"/>
</dbReference>
<feature type="domain" description="DNA helicase Pif1-like DEAD-box helicase" evidence="2">
    <location>
        <begin position="8"/>
        <end position="58"/>
    </location>
</feature>
<accession>A0A078H0A7</accession>
<dbReference type="GO" id="GO:0006310">
    <property type="term" value="P:DNA recombination"/>
    <property type="evidence" value="ECO:0007669"/>
    <property type="project" value="UniProtKB-KW"/>
</dbReference>
<evidence type="ECO:0000256" key="1">
    <source>
        <dbReference type="RuleBase" id="RU363044"/>
    </source>
</evidence>
<dbReference type="GO" id="GO:0005524">
    <property type="term" value="F:ATP binding"/>
    <property type="evidence" value="ECO:0007669"/>
    <property type="project" value="UniProtKB-KW"/>
</dbReference>
<dbReference type="Gramene" id="CDY30869">
    <property type="protein sequence ID" value="CDY30869"/>
    <property type="gene ID" value="GSBRNA2T00046358001"/>
</dbReference>
<keyword evidence="1" id="KW-0234">DNA repair</keyword>
<dbReference type="Pfam" id="PF05970">
    <property type="entry name" value="PIF1"/>
    <property type="match status" value="1"/>
</dbReference>
<comment type="similarity">
    <text evidence="1">Belongs to the helicase family.</text>
</comment>
<keyword evidence="4" id="KW-1185">Reference proteome</keyword>
<evidence type="ECO:0000313" key="4">
    <source>
        <dbReference type="Proteomes" id="UP000028999"/>
    </source>
</evidence>
<dbReference type="Proteomes" id="UP000028999">
    <property type="component" value="Unassembled WGS sequence"/>
</dbReference>
<gene>
    <name evidence="3" type="primary">BnaC04g27240D</name>
    <name evidence="3" type="ORF">GSBRNA2T00046358001</name>
</gene>